<dbReference type="InterPro" id="IPR006251">
    <property type="entry name" value="Homoacnase/IPMdehydase_lsu"/>
</dbReference>
<comment type="catalytic activity">
    <reaction evidence="6">
        <text>(2R,3S)-3-isopropylmalate = (2S)-2-isopropylmalate</text>
        <dbReference type="Rhea" id="RHEA:32287"/>
        <dbReference type="ChEBI" id="CHEBI:1178"/>
        <dbReference type="ChEBI" id="CHEBI:35121"/>
        <dbReference type="EC" id="4.2.1.33"/>
    </reaction>
</comment>
<evidence type="ECO:0000256" key="5">
    <source>
        <dbReference type="ARBA" id="ARBA00023239"/>
    </source>
</evidence>
<dbReference type="Proteomes" id="UP000321408">
    <property type="component" value="Chromosome"/>
</dbReference>
<dbReference type="GO" id="GO:0051539">
    <property type="term" value="F:4 iron, 4 sulfur cluster binding"/>
    <property type="evidence" value="ECO:0007669"/>
    <property type="project" value="UniProtKB-KW"/>
</dbReference>
<gene>
    <name evidence="6" type="primary">leuC</name>
    <name evidence="8" type="ORF">DSAG12_03668</name>
</gene>
<keyword evidence="5 6" id="KW-0456">Lyase</keyword>
<reference evidence="8 9" key="2">
    <citation type="journal article" date="2024" name="Int. J. Syst. Evol. Microbiol.">
        <title>Promethearchaeum syntrophicum gen. nov., sp. nov., an anaerobic, obligately syntrophic archaeon, the first isolate of the lineage 'Asgard' archaea, and proposal of the new archaeal phylum Promethearchaeota phyl. nov. and kingdom Promethearchaeati regn. nov.</title>
        <authorList>
            <person name="Imachi H."/>
            <person name="Nobu M.K."/>
            <person name="Kato S."/>
            <person name="Takaki Y."/>
            <person name="Miyazaki M."/>
            <person name="Miyata M."/>
            <person name="Ogawara M."/>
            <person name="Saito Y."/>
            <person name="Sakai S."/>
            <person name="Tahara Y.O."/>
            <person name="Takano Y."/>
            <person name="Tasumi E."/>
            <person name="Uematsu K."/>
            <person name="Yoshimura T."/>
            <person name="Itoh T."/>
            <person name="Ohkuma M."/>
            <person name="Takai K."/>
        </authorList>
    </citation>
    <scope>NUCLEOTIDE SEQUENCE [LARGE SCALE GENOMIC DNA]</scope>
    <source>
        <strain evidence="8 9">MK-D1</strain>
    </source>
</reference>
<dbReference type="GO" id="GO:0009098">
    <property type="term" value="P:L-leucine biosynthetic process"/>
    <property type="evidence" value="ECO:0007669"/>
    <property type="project" value="UniProtKB-UniRule"/>
</dbReference>
<dbReference type="SUPFAM" id="SSF53732">
    <property type="entry name" value="Aconitase iron-sulfur domain"/>
    <property type="match status" value="1"/>
</dbReference>
<keyword evidence="6" id="KW-0100">Branched-chain amino acid biosynthesis</keyword>
<dbReference type="GeneID" id="41331636"/>
<evidence type="ECO:0000259" key="7">
    <source>
        <dbReference type="Pfam" id="PF00330"/>
    </source>
</evidence>
<comment type="subunit">
    <text evidence="6">Heterodimer of LeuC and LeuD.</text>
</comment>
<dbReference type="PROSITE" id="PS00450">
    <property type="entry name" value="ACONITASE_1"/>
    <property type="match status" value="1"/>
</dbReference>
<evidence type="ECO:0000256" key="1">
    <source>
        <dbReference type="ARBA" id="ARBA00022485"/>
    </source>
</evidence>
<feature type="binding site" evidence="6">
    <location>
        <position position="367"/>
    </location>
    <ligand>
        <name>[4Fe-4S] cluster</name>
        <dbReference type="ChEBI" id="CHEBI:49883"/>
    </ligand>
</feature>
<keyword evidence="2 6" id="KW-0479">Metal-binding</keyword>
<comment type="pathway">
    <text evidence="6">Amino-acid biosynthesis; L-leucine biosynthesis; L-leucine from 3-methyl-2-oxobutanoate: step 2/4.</text>
</comment>
<accession>A0A5B9DGE4</accession>
<comment type="cofactor">
    <cofactor evidence="6">
        <name>[4Fe-4S] cluster</name>
        <dbReference type="ChEBI" id="CHEBI:49883"/>
    </cofactor>
    <text evidence="6">Binds 1 [4Fe-4S] cluster per subunit.</text>
</comment>
<dbReference type="KEGG" id="psyt:DSAG12_03668"/>
<dbReference type="UniPathway" id="UPA00048">
    <property type="reaction ID" value="UER00071"/>
</dbReference>
<organism evidence="8 9">
    <name type="scientific">Promethearchaeum syntrophicum</name>
    <dbReference type="NCBI Taxonomy" id="2594042"/>
    <lineage>
        <taxon>Archaea</taxon>
        <taxon>Promethearchaeati</taxon>
        <taxon>Promethearchaeota</taxon>
        <taxon>Promethearchaeia</taxon>
        <taxon>Promethearchaeales</taxon>
        <taxon>Promethearchaeaceae</taxon>
        <taxon>Promethearchaeum</taxon>
    </lineage>
</organism>
<evidence type="ECO:0000256" key="3">
    <source>
        <dbReference type="ARBA" id="ARBA00023004"/>
    </source>
</evidence>
<dbReference type="AlphaFoldDB" id="A0A5B9DGE4"/>
<feature type="binding site" evidence="6">
    <location>
        <position position="364"/>
    </location>
    <ligand>
        <name>[4Fe-4S] cluster</name>
        <dbReference type="ChEBI" id="CHEBI:49883"/>
    </ligand>
</feature>
<sequence>MSISNQIFAKHCNKKSLEPGEFVECDIDLVMVHEQLGGRISPEFRKLGLDRIWDPSKVFYILDHWVPPPDIKAAKMHQIANKFAKDYNIKWNMGQNQGICHQVLPEKGFSRPGMLIVGSDSHTTTYGAFNCIGTGIGATDVSIIFSLGKLWFKIPEVQRIEFKGKLGSKVMGKDVVLQLLKDFHTDGAIYEAFEFGGLGLENLSISARMTIANMSVEMGAKCGVFESDKLLENWLKSHPSVENDFNKKFNKPIFPTKDAQYKKISNYDLNEIPPLVAKPFSPDNVIPVEELGTIEIDEAFLGSCTNGRMEDLRVAAKIIQGKKIPSSVKFIIIPASREIYLQALNEGLIEILIQAGGVVEYPSCGPCIGGHLGVLGPNEICVSSSNRNFKGRMGDPTSKSYLASPAVVAASALKGYITIPEKDIWK</sequence>
<keyword evidence="4 6" id="KW-0411">Iron-sulfur</keyword>
<dbReference type="GO" id="GO:0016853">
    <property type="term" value="F:isomerase activity"/>
    <property type="evidence" value="ECO:0007669"/>
    <property type="project" value="UniProtKB-KW"/>
</dbReference>
<evidence type="ECO:0000313" key="9">
    <source>
        <dbReference type="Proteomes" id="UP000321408"/>
    </source>
</evidence>
<dbReference type="NCBIfam" id="NF001614">
    <property type="entry name" value="PRK00402.1"/>
    <property type="match status" value="1"/>
</dbReference>
<evidence type="ECO:0000256" key="6">
    <source>
        <dbReference type="HAMAP-Rule" id="MF_01027"/>
    </source>
</evidence>
<keyword evidence="6" id="KW-0432">Leucine biosynthesis</keyword>
<dbReference type="PANTHER" id="PTHR43822:SF2">
    <property type="entry name" value="HOMOACONITASE, MITOCHONDRIAL"/>
    <property type="match status" value="1"/>
</dbReference>
<dbReference type="InterPro" id="IPR018136">
    <property type="entry name" value="Aconitase_4Fe-4S_BS"/>
</dbReference>
<keyword evidence="1 6" id="KW-0004">4Fe-4S</keyword>
<dbReference type="Gene3D" id="3.30.499.10">
    <property type="entry name" value="Aconitase, domain 3"/>
    <property type="match status" value="2"/>
</dbReference>
<keyword evidence="3 6" id="KW-0408">Iron</keyword>
<proteinExistence type="inferred from homology"/>
<comment type="similarity">
    <text evidence="6">Belongs to the aconitase/IPM isomerase family. LeuC type 2 subfamily.</text>
</comment>
<dbReference type="InterPro" id="IPR036008">
    <property type="entry name" value="Aconitase_4Fe-4S_dom"/>
</dbReference>
<comment type="function">
    <text evidence="6">Catalyzes the isomerization between 2-isopropylmalate and 3-isopropylmalate, via the formation of 2-isopropylmaleate.</text>
</comment>
<dbReference type="InterPro" id="IPR011826">
    <property type="entry name" value="HAcnase/IPMdehydase_lsu_prok"/>
</dbReference>
<dbReference type="Pfam" id="PF00330">
    <property type="entry name" value="Aconitase"/>
    <property type="match status" value="2"/>
</dbReference>
<dbReference type="PROSITE" id="PS01244">
    <property type="entry name" value="ACONITASE_2"/>
    <property type="match status" value="1"/>
</dbReference>
<dbReference type="NCBIfam" id="TIGR01343">
    <property type="entry name" value="hacA_fam"/>
    <property type="match status" value="1"/>
</dbReference>
<dbReference type="OrthoDB" id="255at2157"/>
<dbReference type="GO" id="GO:0003861">
    <property type="term" value="F:3-isopropylmalate dehydratase activity"/>
    <property type="evidence" value="ECO:0007669"/>
    <property type="project" value="UniProtKB-UniRule"/>
</dbReference>
<dbReference type="InterPro" id="IPR050067">
    <property type="entry name" value="IPM_dehydratase_rel_enz"/>
</dbReference>
<keyword evidence="9" id="KW-1185">Reference proteome</keyword>
<dbReference type="EMBL" id="CP042905">
    <property type="protein sequence ID" value="QEE17830.1"/>
    <property type="molecule type" value="Genomic_DNA"/>
</dbReference>
<dbReference type="PRINTS" id="PR00415">
    <property type="entry name" value="ACONITASE"/>
</dbReference>
<dbReference type="InterPro" id="IPR015931">
    <property type="entry name" value="Acnase/IPM_dHydase_lsu_aba_1/3"/>
</dbReference>
<evidence type="ECO:0000256" key="4">
    <source>
        <dbReference type="ARBA" id="ARBA00023014"/>
    </source>
</evidence>
<evidence type="ECO:0000313" key="8">
    <source>
        <dbReference type="EMBL" id="QEE17830.1"/>
    </source>
</evidence>
<dbReference type="GO" id="GO:0046872">
    <property type="term" value="F:metal ion binding"/>
    <property type="evidence" value="ECO:0007669"/>
    <property type="project" value="UniProtKB-KW"/>
</dbReference>
<dbReference type="RefSeq" id="WP_147664715.1">
    <property type="nucleotide sequence ID" value="NZ_CP042905.2"/>
</dbReference>
<dbReference type="InterPro" id="IPR001030">
    <property type="entry name" value="Acoase/IPM_deHydtase_lsu_aba"/>
</dbReference>
<feature type="domain" description="Aconitase/3-isopropylmalate dehydratase large subunit alpha/beta/alpha" evidence="7">
    <location>
        <begin position="291"/>
        <end position="415"/>
    </location>
</feature>
<dbReference type="HAMAP" id="MF_01027">
    <property type="entry name" value="LeuC_type2"/>
    <property type="match status" value="1"/>
</dbReference>
<evidence type="ECO:0000256" key="2">
    <source>
        <dbReference type="ARBA" id="ARBA00022723"/>
    </source>
</evidence>
<dbReference type="InterPro" id="IPR033941">
    <property type="entry name" value="IPMI_cat"/>
</dbReference>
<reference evidence="8 9" key="1">
    <citation type="journal article" date="2020" name="Nature">
        <title>Isolation of an archaeon at the prokaryote-eukaryote interface.</title>
        <authorList>
            <person name="Imachi H."/>
            <person name="Nobu M.K."/>
            <person name="Nakahara N."/>
            <person name="Morono Y."/>
            <person name="Ogawara M."/>
            <person name="Takaki Y."/>
            <person name="Takano Y."/>
            <person name="Uematsu K."/>
            <person name="Ikuta T."/>
            <person name="Ito M."/>
            <person name="Matsui Y."/>
            <person name="Miyazaki M."/>
            <person name="Murata K."/>
            <person name="Saito Y."/>
            <person name="Sakai S."/>
            <person name="Song C."/>
            <person name="Tasumi E."/>
            <person name="Yamanaka Y."/>
            <person name="Yamaguchi T."/>
            <person name="Kamagata Y."/>
            <person name="Tamaki H."/>
            <person name="Takai K."/>
        </authorList>
    </citation>
    <scope>NUCLEOTIDE SEQUENCE [LARGE SCALE GENOMIC DNA]</scope>
    <source>
        <strain evidence="8 9">MK-D1</strain>
    </source>
</reference>
<keyword evidence="6" id="KW-0028">Amino-acid biosynthesis</keyword>
<name>A0A5B9DGE4_9ARCH</name>
<protein>
    <recommendedName>
        <fullName evidence="6">3-isopropylmalate dehydratase large subunit</fullName>
        <ecNumber evidence="6">4.2.1.33</ecNumber>
    </recommendedName>
    <alternativeName>
        <fullName evidence="6">Alpha-IPM isomerase</fullName>
        <shortName evidence="6">IPMI</shortName>
    </alternativeName>
    <alternativeName>
        <fullName evidence="6">Isopropylmalate isomerase</fullName>
    </alternativeName>
</protein>
<dbReference type="PANTHER" id="PTHR43822">
    <property type="entry name" value="HOMOACONITASE, MITOCHONDRIAL-RELATED"/>
    <property type="match status" value="1"/>
</dbReference>
<dbReference type="EC" id="4.2.1.33" evidence="6"/>
<dbReference type="NCBIfam" id="TIGR02086">
    <property type="entry name" value="IPMI_arch"/>
    <property type="match status" value="1"/>
</dbReference>
<feature type="domain" description="Aconitase/3-isopropylmalate dehydratase large subunit alpha/beta/alpha" evidence="7">
    <location>
        <begin position="7"/>
        <end position="290"/>
    </location>
</feature>
<dbReference type="CDD" id="cd01583">
    <property type="entry name" value="IPMI"/>
    <property type="match status" value="1"/>
</dbReference>
<feature type="binding site" evidence="6">
    <location>
        <position position="304"/>
    </location>
    <ligand>
        <name>[4Fe-4S] cluster</name>
        <dbReference type="ChEBI" id="CHEBI:49883"/>
    </ligand>
</feature>